<evidence type="ECO:0000313" key="4">
    <source>
        <dbReference type="Proteomes" id="UP001231189"/>
    </source>
</evidence>
<dbReference type="Pfam" id="PF00069">
    <property type="entry name" value="Pkinase"/>
    <property type="match status" value="1"/>
</dbReference>
<dbReference type="AlphaFoldDB" id="A0AAD8RQW6"/>
<evidence type="ECO:0000256" key="1">
    <source>
        <dbReference type="SAM" id="MobiDB-lite"/>
    </source>
</evidence>
<gene>
    <name evidence="3" type="ORF">QYE76_003695</name>
</gene>
<dbReference type="InterPro" id="IPR000719">
    <property type="entry name" value="Prot_kinase_dom"/>
</dbReference>
<evidence type="ECO:0000259" key="2">
    <source>
        <dbReference type="PROSITE" id="PS50011"/>
    </source>
</evidence>
<dbReference type="SUPFAM" id="SSF56112">
    <property type="entry name" value="Protein kinase-like (PK-like)"/>
    <property type="match status" value="1"/>
</dbReference>
<dbReference type="PANTHER" id="PTHR48008">
    <property type="entry name" value="LEUCINE-RICH REPEAT RECEPTOR-LIKE PROTEIN KINASE IMK3-RELATED"/>
    <property type="match status" value="1"/>
</dbReference>
<accession>A0AAD8RQW6</accession>
<evidence type="ECO:0000313" key="3">
    <source>
        <dbReference type="EMBL" id="KAK1629380.1"/>
    </source>
</evidence>
<reference evidence="3" key="1">
    <citation type="submission" date="2023-07" db="EMBL/GenBank/DDBJ databases">
        <title>A chromosome-level genome assembly of Lolium multiflorum.</title>
        <authorList>
            <person name="Chen Y."/>
            <person name="Copetti D."/>
            <person name="Kolliker R."/>
            <person name="Studer B."/>
        </authorList>
    </citation>
    <scope>NUCLEOTIDE SEQUENCE</scope>
    <source>
        <strain evidence="3">02402/16</strain>
        <tissue evidence="3">Leaf</tissue>
    </source>
</reference>
<dbReference type="PROSITE" id="PS50011">
    <property type="entry name" value="PROTEIN_KINASE_DOM"/>
    <property type="match status" value="1"/>
</dbReference>
<protein>
    <recommendedName>
        <fullName evidence="2">Protein kinase domain-containing protein</fullName>
    </recommendedName>
</protein>
<feature type="domain" description="Protein kinase" evidence="2">
    <location>
        <begin position="1"/>
        <end position="173"/>
    </location>
</feature>
<dbReference type="GO" id="GO:0004672">
    <property type="term" value="F:protein kinase activity"/>
    <property type="evidence" value="ECO:0007669"/>
    <property type="project" value="InterPro"/>
</dbReference>
<comment type="caution">
    <text evidence="3">The sequence shown here is derived from an EMBL/GenBank/DDBJ whole genome shotgun (WGS) entry which is preliminary data.</text>
</comment>
<feature type="region of interest" description="Disordered" evidence="1">
    <location>
        <begin position="174"/>
        <end position="198"/>
    </location>
</feature>
<sequence length="198" mass="20860">MVIAKGTARGLTHLHDDMSIVHGNLTASNVLLDDDSSPKIADIGLSRLMTAAANSSVLAAAGALGYRAPELSKLKKAGTKTDVYSLGVIILELLTGKSPADTTNGMDLPQWVASIVKEEWTSEVFDLELMRDAATDPEGDELMDTLKLALQCVETSPSARPEAREVLRQLEAIRPGPVPEGGAEQTEEGHAVASASNA</sequence>
<dbReference type="EMBL" id="JAUUTY010000005">
    <property type="protein sequence ID" value="KAK1629380.1"/>
    <property type="molecule type" value="Genomic_DNA"/>
</dbReference>
<proteinExistence type="predicted"/>
<dbReference type="Proteomes" id="UP001231189">
    <property type="component" value="Unassembled WGS sequence"/>
</dbReference>
<organism evidence="3 4">
    <name type="scientific">Lolium multiflorum</name>
    <name type="common">Italian ryegrass</name>
    <name type="synonym">Lolium perenne subsp. multiflorum</name>
    <dbReference type="NCBI Taxonomy" id="4521"/>
    <lineage>
        <taxon>Eukaryota</taxon>
        <taxon>Viridiplantae</taxon>
        <taxon>Streptophyta</taxon>
        <taxon>Embryophyta</taxon>
        <taxon>Tracheophyta</taxon>
        <taxon>Spermatophyta</taxon>
        <taxon>Magnoliopsida</taxon>
        <taxon>Liliopsida</taxon>
        <taxon>Poales</taxon>
        <taxon>Poaceae</taxon>
        <taxon>BOP clade</taxon>
        <taxon>Pooideae</taxon>
        <taxon>Poodae</taxon>
        <taxon>Poeae</taxon>
        <taxon>Poeae Chloroplast Group 2 (Poeae type)</taxon>
        <taxon>Loliodinae</taxon>
        <taxon>Loliinae</taxon>
        <taxon>Lolium</taxon>
    </lineage>
</organism>
<name>A0AAD8RQW6_LOLMU</name>
<dbReference type="SMART" id="SM00220">
    <property type="entry name" value="S_TKc"/>
    <property type="match status" value="1"/>
</dbReference>
<dbReference type="Gene3D" id="1.10.510.10">
    <property type="entry name" value="Transferase(Phosphotransferase) domain 1"/>
    <property type="match status" value="1"/>
</dbReference>
<dbReference type="PANTHER" id="PTHR48008:SF6">
    <property type="entry name" value="LEUCINE-RICH REPEAT RECEPTOR-LIKE PROTEIN KINASE IMK3-RELATED"/>
    <property type="match status" value="1"/>
</dbReference>
<dbReference type="InterPro" id="IPR011009">
    <property type="entry name" value="Kinase-like_dom_sf"/>
</dbReference>
<dbReference type="GO" id="GO:0005524">
    <property type="term" value="F:ATP binding"/>
    <property type="evidence" value="ECO:0007669"/>
    <property type="project" value="InterPro"/>
</dbReference>
<dbReference type="InterPro" id="IPR052451">
    <property type="entry name" value="Ser/Thr_kinase-like"/>
</dbReference>
<keyword evidence="4" id="KW-1185">Reference proteome</keyword>